<comment type="caution">
    <text evidence="3">The sequence shown here is derived from an EMBL/GenBank/DDBJ whole genome shotgun (WGS) entry which is preliminary data.</text>
</comment>
<evidence type="ECO:0000259" key="2">
    <source>
        <dbReference type="Pfam" id="PF17111"/>
    </source>
</evidence>
<reference evidence="3 4" key="1">
    <citation type="submission" date="2019-06" db="EMBL/GenBank/DDBJ databases">
        <title>Draft genome sequence of the filamentous fungus Phialemoniopsis curvata isolated from diesel fuel.</title>
        <authorList>
            <person name="Varaljay V.A."/>
            <person name="Lyon W.J."/>
            <person name="Crouch A.L."/>
            <person name="Drake C.E."/>
            <person name="Hollomon J.M."/>
            <person name="Nadeau L.J."/>
            <person name="Nunn H.S."/>
            <person name="Stevenson B.S."/>
            <person name="Bojanowski C.L."/>
            <person name="Crookes-Goodson W.J."/>
        </authorList>
    </citation>
    <scope>NUCLEOTIDE SEQUENCE [LARGE SCALE GENOMIC DNA]</scope>
    <source>
        <strain evidence="3 4">D216</strain>
    </source>
</reference>
<feature type="compositionally biased region" description="Basic and acidic residues" evidence="1">
    <location>
        <begin position="994"/>
        <end position="1003"/>
    </location>
</feature>
<evidence type="ECO:0000256" key="1">
    <source>
        <dbReference type="SAM" id="MobiDB-lite"/>
    </source>
</evidence>
<sequence length="1023" mass="113820">MDPLSIASAAVSFAGFAGQALKGTQALCSFISDIRDAPSKIQRLGDELNTLRKSIEDIRTGHTTSTSIHPALNDAAQLCDDVIGPLHARIERYSGSLASGRIKRRWAQVESAFRGSKIDKMTADVQRARMALVDARLMQTRLDLAEMLRVQRSHYALTSSVQASVNSHIRPQLDRVSQSVAKTHWDSQLYYQRIEEVSDATLATSRDLRAHVGHVATDLQHEIASVKGQIADVHQDMRDLQTAQVANHTILDNYYHEAKATHERMEFMTNKFAQLSVDMEEVKSCVTQLLQPERTPSNMVEAMFEKAVSRSVANALAGLARQTPSASDLMTAAEHAPEASSCTRQKLLYAYNKNYWFGYLSVMAIRTATLDGQSGAISFSIHTSVVFTPHSWIARWTSRLEAVRLMVANRGNLFSLTTSKILAKEMSATISKAVLCGTFDEFRELIQRHNVRPNDLIPVESDTRSVLEMCVEWILIVATFGDDIDLIEKHYPLAGHPRYDDSERRHGFYFAEALVSPNNETSEMTSVLVDKIVRMCGWLLQSEFCPRIAWQPYLMGTLGSEIEIVMGTGGSTRREQNPMNTFYAQISAVSSHSMSENMKFSGPEVLAAMVGLVELVLAQTDQEWQFLDILLLLHAMWNSSAYCSLHPAFSSAAAGDFLDFDSQDTMDTIGRLVAGAAAARVWAAGDASVTLLAAEVIFATIRNVMALSSPLSRDVKIGDTWYAHDLIMPMSQIFWMGAPRKRYHNIMSSIIAKLLQLDANILCMSTNNTTLTESAIQWQVLDLWIEALLLAGQRPDLLLSRSEKSLLDTDYNPLRYMSTSDGASLAFTADGQSGRVCLALDEIQNALSKFVFLRRHPAMGKKIPKLDNFKKDIIAEATRGWHVISPLNECRRGVHCQVKTSPAKFICHPHGDYAEAVLEGSFEEDELPPERYEVRPIGDGGMELIIEIDDIDAPWERLCQEIKDKGQFWDGKGNVVLDIRDLEKYERSNSAGVDAKESAHEASQEEGQEVDRLQNAATAAGWV</sequence>
<feature type="region of interest" description="Disordered" evidence="1">
    <location>
        <begin position="988"/>
        <end position="1023"/>
    </location>
</feature>
<evidence type="ECO:0000313" key="4">
    <source>
        <dbReference type="Proteomes" id="UP000319257"/>
    </source>
</evidence>
<dbReference type="Pfam" id="PF17111">
    <property type="entry name" value="PigL_N"/>
    <property type="match status" value="1"/>
</dbReference>
<keyword evidence="4" id="KW-1185">Reference proteome</keyword>
<organism evidence="3 4">
    <name type="scientific">Thyridium curvatum</name>
    <dbReference type="NCBI Taxonomy" id="1093900"/>
    <lineage>
        <taxon>Eukaryota</taxon>
        <taxon>Fungi</taxon>
        <taxon>Dikarya</taxon>
        <taxon>Ascomycota</taxon>
        <taxon>Pezizomycotina</taxon>
        <taxon>Sordariomycetes</taxon>
        <taxon>Sordariomycetidae</taxon>
        <taxon>Thyridiales</taxon>
        <taxon>Thyridiaceae</taxon>
        <taxon>Thyridium</taxon>
    </lineage>
</organism>
<dbReference type="EMBL" id="SKBQ01000031">
    <property type="protein sequence ID" value="TPX13832.1"/>
    <property type="molecule type" value="Genomic_DNA"/>
</dbReference>
<gene>
    <name evidence="3" type="ORF">E0L32_005776</name>
</gene>
<dbReference type="InParanoid" id="A0A507AV41"/>
<dbReference type="GeneID" id="41973223"/>
<protein>
    <recommendedName>
        <fullName evidence="2">Azaphilone pigments biosynthesis cluster protein L N-terminal domain-containing protein</fullName>
    </recommendedName>
</protein>
<feature type="domain" description="Azaphilone pigments biosynthesis cluster protein L N-terminal" evidence="2">
    <location>
        <begin position="1"/>
        <end position="180"/>
    </location>
</feature>
<dbReference type="Proteomes" id="UP000319257">
    <property type="component" value="Unassembled WGS sequence"/>
</dbReference>
<dbReference type="AlphaFoldDB" id="A0A507AV41"/>
<accession>A0A507AV41</accession>
<name>A0A507AV41_9PEZI</name>
<dbReference type="RefSeq" id="XP_030995543.1">
    <property type="nucleotide sequence ID" value="XM_031140335.1"/>
</dbReference>
<proteinExistence type="predicted"/>
<evidence type="ECO:0000313" key="3">
    <source>
        <dbReference type="EMBL" id="TPX13832.1"/>
    </source>
</evidence>
<dbReference type="InterPro" id="IPR031348">
    <property type="entry name" value="PigL_N"/>
</dbReference>